<dbReference type="InterPro" id="IPR039422">
    <property type="entry name" value="MarR/SlyA-like"/>
</dbReference>
<dbReference type="PANTHER" id="PTHR33164">
    <property type="entry name" value="TRANSCRIPTIONAL REGULATOR, MARR FAMILY"/>
    <property type="match status" value="1"/>
</dbReference>
<dbReference type="SMART" id="SM00347">
    <property type="entry name" value="HTH_MARR"/>
    <property type="match status" value="1"/>
</dbReference>
<sequence length="158" mass="17283">MPEPSPADLIARLGALSAAVTRGRLYETAVEATGTSLERPAITILGVLNAADTPCRVGEIAHRMQVEGPHVTRHVKRLEQRGLVRAVTDPDDRRARLVELTPDGRQVIDRYLAVILGWFDEALSGWTPSDRADLHRLATRLFDDLTVSLASFDPPSPA</sequence>
<proteinExistence type="predicted"/>
<dbReference type="OrthoDB" id="4807076at2"/>
<dbReference type="Pfam" id="PF12802">
    <property type="entry name" value="MarR_2"/>
    <property type="match status" value="1"/>
</dbReference>
<dbReference type="PROSITE" id="PS50995">
    <property type="entry name" value="HTH_MARR_2"/>
    <property type="match status" value="1"/>
</dbReference>
<dbReference type="Gene3D" id="1.10.10.10">
    <property type="entry name" value="Winged helix-like DNA-binding domain superfamily/Winged helix DNA-binding domain"/>
    <property type="match status" value="1"/>
</dbReference>
<dbReference type="SUPFAM" id="SSF46785">
    <property type="entry name" value="Winged helix' DNA-binding domain"/>
    <property type="match status" value="1"/>
</dbReference>
<protein>
    <submittedName>
        <fullName evidence="2">MarR family transcriptional regulator</fullName>
    </submittedName>
</protein>
<feature type="domain" description="HTH marR-type" evidence="1">
    <location>
        <begin position="6"/>
        <end position="143"/>
    </location>
</feature>
<evidence type="ECO:0000313" key="2">
    <source>
        <dbReference type="EMBL" id="RMI46322.1"/>
    </source>
</evidence>
<dbReference type="InterPro" id="IPR036390">
    <property type="entry name" value="WH_DNA-bd_sf"/>
</dbReference>
<organism evidence="2 3">
    <name type="scientific">Actinomadura harenae</name>
    <dbReference type="NCBI Taxonomy" id="2483351"/>
    <lineage>
        <taxon>Bacteria</taxon>
        <taxon>Bacillati</taxon>
        <taxon>Actinomycetota</taxon>
        <taxon>Actinomycetes</taxon>
        <taxon>Streptosporangiales</taxon>
        <taxon>Thermomonosporaceae</taxon>
        <taxon>Actinomadura</taxon>
    </lineage>
</organism>
<name>A0A3M2MA19_9ACTN</name>
<dbReference type="InterPro" id="IPR000835">
    <property type="entry name" value="HTH_MarR-typ"/>
</dbReference>
<dbReference type="PANTHER" id="PTHR33164:SF57">
    <property type="entry name" value="MARR-FAMILY TRANSCRIPTIONAL REGULATOR"/>
    <property type="match status" value="1"/>
</dbReference>
<comment type="caution">
    <text evidence="2">The sequence shown here is derived from an EMBL/GenBank/DDBJ whole genome shotgun (WGS) entry which is preliminary data.</text>
</comment>
<accession>A0A3M2MA19</accession>
<dbReference type="AlphaFoldDB" id="A0A3M2MA19"/>
<dbReference type="InterPro" id="IPR011991">
    <property type="entry name" value="ArsR-like_HTH"/>
</dbReference>
<dbReference type="GO" id="GO:0006950">
    <property type="term" value="P:response to stress"/>
    <property type="evidence" value="ECO:0007669"/>
    <property type="project" value="TreeGrafter"/>
</dbReference>
<dbReference type="CDD" id="cd00090">
    <property type="entry name" value="HTH_ARSR"/>
    <property type="match status" value="1"/>
</dbReference>
<keyword evidence="3" id="KW-1185">Reference proteome</keyword>
<dbReference type="RefSeq" id="WP_122193502.1">
    <property type="nucleotide sequence ID" value="NZ_JBHSKC010000005.1"/>
</dbReference>
<dbReference type="InterPro" id="IPR036388">
    <property type="entry name" value="WH-like_DNA-bd_sf"/>
</dbReference>
<reference evidence="2 3" key="1">
    <citation type="submission" date="2018-10" db="EMBL/GenBank/DDBJ databases">
        <title>Isolation from soil.</title>
        <authorList>
            <person name="Hu J."/>
        </authorList>
    </citation>
    <scope>NUCLEOTIDE SEQUENCE [LARGE SCALE GENOMIC DNA]</scope>
    <source>
        <strain evidence="2 3">NEAU-Ht49</strain>
    </source>
</reference>
<evidence type="ECO:0000313" key="3">
    <source>
        <dbReference type="Proteomes" id="UP000282674"/>
    </source>
</evidence>
<dbReference type="Proteomes" id="UP000282674">
    <property type="component" value="Unassembled WGS sequence"/>
</dbReference>
<evidence type="ECO:0000259" key="1">
    <source>
        <dbReference type="PROSITE" id="PS50995"/>
    </source>
</evidence>
<dbReference type="PRINTS" id="PR00598">
    <property type="entry name" value="HTHMARR"/>
</dbReference>
<dbReference type="GO" id="GO:0003700">
    <property type="term" value="F:DNA-binding transcription factor activity"/>
    <property type="evidence" value="ECO:0007669"/>
    <property type="project" value="InterPro"/>
</dbReference>
<dbReference type="EMBL" id="RFFG01000009">
    <property type="protein sequence ID" value="RMI46322.1"/>
    <property type="molecule type" value="Genomic_DNA"/>
</dbReference>
<gene>
    <name evidence="2" type="ORF">EBO15_07080</name>
</gene>